<keyword evidence="1" id="KW-1133">Transmembrane helix</keyword>
<keyword evidence="3" id="KW-1185">Reference proteome</keyword>
<dbReference type="Proteomes" id="UP000282084">
    <property type="component" value="Unassembled WGS sequence"/>
</dbReference>
<reference evidence="2 3" key="1">
    <citation type="submission" date="2018-10" db="EMBL/GenBank/DDBJ databases">
        <title>Sequencing the genomes of 1000 actinobacteria strains.</title>
        <authorList>
            <person name="Klenk H.-P."/>
        </authorList>
    </citation>
    <scope>NUCLEOTIDE SEQUENCE [LARGE SCALE GENOMIC DNA]</scope>
    <source>
        <strain evidence="2 3">DSM 43800</strain>
    </source>
</reference>
<name>A0A495W396_9PSEU</name>
<evidence type="ECO:0000256" key="1">
    <source>
        <dbReference type="SAM" id="Phobius"/>
    </source>
</evidence>
<feature type="transmembrane region" description="Helical" evidence="1">
    <location>
        <begin position="50"/>
        <end position="71"/>
    </location>
</feature>
<evidence type="ECO:0000313" key="2">
    <source>
        <dbReference type="EMBL" id="RKT56146.1"/>
    </source>
</evidence>
<dbReference type="AlphaFoldDB" id="A0A495W396"/>
<organism evidence="2 3">
    <name type="scientific">Saccharothrix australiensis</name>
    <dbReference type="NCBI Taxonomy" id="2072"/>
    <lineage>
        <taxon>Bacteria</taxon>
        <taxon>Bacillati</taxon>
        <taxon>Actinomycetota</taxon>
        <taxon>Actinomycetes</taxon>
        <taxon>Pseudonocardiales</taxon>
        <taxon>Pseudonocardiaceae</taxon>
        <taxon>Saccharothrix</taxon>
    </lineage>
</organism>
<dbReference type="RefSeq" id="WP_121007757.1">
    <property type="nucleotide sequence ID" value="NZ_RBXO01000001.1"/>
</dbReference>
<gene>
    <name evidence="2" type="ORF">C8E97_4835</name>
</gene>
<comment type="caution">
    <text evidence="2">The sequence shown here is derived from an EMBL/GenBank/DDBJ whole genome shotgun (WGS) entry which is preliminary data.</text>
</comment>
<keyword evidence="1" id="KW-0472">Membrane</keyword>
<protein>
    <submittedName>
        <fullName evidence="2">Uncharacterized protein</fullName>
    </submittedName>
</protein>
<feature type="transmembrane region" description="Helical" evidence="1">
    <location>
        <begin position="21"/>
        <end position="44"/>
    </location>
</feature>
<proteinExistence type="predicted"/>
<evidence type="ECO:0000313" key="3">
    <source>
        <dbReference type="Proteomes" id="UP000282084"/>
    </source>
</evidence>
<dbReference type="EMBL" id="RBXO01000001">
    <property type="protein sequence ID" value="RKT56146.1"/>
    <property type="molecule type" value="Genomic_DNA"/>
</dbReference>
<accession>A0A495W396</accession>
<sequence length="98" mass="10096">MTSPNPNVVPLSGRGATATPATPTCTIAHVLATAVVIGFAMWLMTAHGYALLPALGASLSVLAATLTIVHIGRLPALVKRLVLRMVADHGPSPDHAQR</sequence>
<keyword evidence="1" id="KW-0812">Transmembrane</keyword>